<dbReference type="SUPFAM" id="SSF51735">
    <property type="entry name" value="NAD(P)-binding Rossmann-fold domains"/>
    <property type="match status" value="1"/>
</dbReference>
<reference evidence="1 2" key="1">
    <citation type="submission" date="2018-09" db="EMBL/GenBank/DDBJ databases">
        <title>Murine metabolic-syndrome-specific gut microbial biobank.</title>
        <authorList>
            <person name="Liu C."/>
        </authorList>
    </citation>
    <scope>NUCLEOTIDE SEQUENCE [LARGE SCALE GENOMIC DNA]</scope>
    <source>
        <strain evidence="1 2">0.1xD8-82</strain>
    </source>
</reference>
<evidence type="ECO:0000313" key="1">
    <source>
        <dbReference type="EMBL" id="RKI93159.1"/>
    </source>
</evidence>
<protein>
    <recommendedName>
        <fullName evidence="3">Gfo/Idh/MocA family oxidoreductase</fullName>
    </recommendedName>
</protein>
<sequence>MIKIGFADYYLDNWHANYYPGFLREAIAKYGYDAAVTSAYALKDREDGMTSKQWCRKNHIHLADSMEEMICSVDAIMVIAADNSLWHEEVARLPLASGKPVYVDKTFAPDAETGREMFAWAGKHHTPVMSTSAQRYCTSIMDYLAREKGNTRFMSTVGPHDLSNYAVHQLEPIVAVMGTGAKRVKVFTAGDAVTEMIIDYGDGRMASFVQTPNPWAEFNFMVSDGEKGERLDSSDYYINTMKAILDFFETGISPVPREETMEVLKLIDAARKGRQKPDTWLALENETVI</sequence>
<name>A0A3A9APF0_9FIRM</name>
<organism evidence="1 2">
    <name type="scientific">Parablautia intestinalis</name>
    <dbReference type="NCBI Taxonomy" id="2320100"/>
    <lineage>
        <taxon>Bacteria</taxon>
        <taxon>Bacillati</taxon>
        <taxon>Bacillota</taxon>
        <taxon>Clostridia</taxon>
        <taxon>Lachnospirales</taxon>
        <taxon>Lachnospiraceae</taxon>
        <taxon>Parablautia</taxon>
    </lineage>
</organism>
<evidence type="ECO:0000313" key="2">
    <source>
        <dbReference type="Proteomes" id="UP000280696"/>
    </source>
</evidence>
<proteinExistence type="predicted"/>
<dbReference type="AlphaFoldDB" id="A0A3A9APF0"/>
<dbReference type="InterPro" id="IPR036291">
    <property type="entry name" value="NAD(P)-bd_dom_sf"/>
</dbReference>
<dbReference type="RefSeq" id="WP_120467035.1">
    <property type="nucleotide sequence ID" value="NZ_RAYQ01000003.1"/>
</dbReference>
<dbReference type="Gene3D" id="3.40.50.720">
    <property type="entry name" value="NAD(P)-binding Rossmann-like Domain"/>
    <property type="match status" value="1"/>
</dbReference>
<comment type="caution">
    <text evidence="1">The sequence shown here is derived from an EMBL/GenBank/DDBJ whole genome shotgun (WGS) entry which is preliminary data.</text>
</comment>
<accession>A0A3A9APF0</accession>
<dbReference type="EMBL" id="RAYQ01000003">
    <property type="protein sequence ID" value="RKI93159.1"/>
    <property type="molecule type" value="Genomic_DNA"/>
</dbReference>
<dbReference type="Proteomes" id="UP000280696">
    <property type="component" value="Unassembled WGS sequence"/>
</dbReference>
<evidence type="ECO:0008006" key="3">
    <source>
        <dbReference type="Google" id="ProtNLM"/>
    </source>
</evidence>
<dbReference type="OrthoDB" id="2923860at2"/>
<gene>
    <name evidence="1" type="ORF">D7V94_04040</name>
</gene>
<keyword evidence="2" id="KW-1185">Reference proteome</keyword>